<dbReference type="OrthoDB" id="9760333at2"/>
<dbReference type="SUPFAM" id="SSF56935">
    <property type="entry name" value="Porins"/>
    <property type="match status" value="1"/>
</dbReference>
<evidence type="ECO:0000256" key="10">
    <source>
        <dbReference type="ARBA" id="ARBA00023237"/>
    </source>
</evidence>
<dbReference type="EMBL" id="AP017655">
    <property type="protein sequence ID" value="BAV64267.1"/>
    <property type="molecule type" value="Genomic_DNA"/>
</dbReference>
<dbReference type="Pfam" id="PF00593">
    <property type="entry name" value="TonB_dep_Rec_b-barrel"/>
    <property type="match status" value="1"/>
</dbReference>
<proteinExistence type="inferred from homology"/>
<dbReference type="Proteomes" id="UP000218272">
    <property type="component" value="Chromosome SCLO_1"/>
</dbReference>
<keyword evidence="6" id="KW-0408">Iron</keyword>
<evidence type="ECO:0000256" key="9">
    <source>
        <dbReference type="ARBA" id="ARBA00023136"/>
    </source>
</evidence>
<keyword evidence="3 11" id="KW-1134">Transmembrane beta strand</keyword>
<dbReference type="InterPro" id="IPR000595">
    <property type="entry name" value="cNMP-bd_dom"/>
</dbReference>
<dbReference type="RefSeq" id="WP_066517028.1">
    <property type="nucleotide sequence ID" value="NZ_AP017655.1"/>
</dbReference>
<accession>A0A1E1F173</accession>
<keyword evidence="8 12" id="KW-0798">TonB box</keyword>
<dbReference type="PANTHER" id="PTHR32552:SF81">
    <property type="entry name" value="TONB-DEPENDENT OUTER MEMBRANE RECEPTOR"/>
    <property type="match status" value="1"/>
</dbReference>
<keyword evidence="16" id="KW-1185">Reference proteome</keyword>
<dbReference type="PROSITE" id="PS50042">
    <property type="entry name" value="CNMP_BINDING_3"/>
    <property type="match status" value="1"/>
</dbReference>
<evidence type="ECO:0000313" key="15">
    <source>
        <dbReference type="EMBL" id="BAV64267.1"/>
    </source>
</evidence>
<dbReference type="Gene3D" id="2.40.170.20">
    <property type="entry name" value="TonB-dependent receptor, beta-barrel domain"/>
    <property type="match status" value="1"/>
</dbReference>
<feature type="chain" id="PRO_5009112405" evidence="13">
    <location>
        <begin position="26"/>
        <end position="794"/>
    </location>
</feature>
<dbReference type="InterPro" id="IPR039426">
    <property type="entry name" value="TonB-dep_rcpt-like"/>
</dbReference>
<evidence type="ECO:0000256" key="5">
    <source>
        <dbReference type="ARBA" id="ARBA00022692"/>
    </source>
</evidence>
<protein>
    <submittedName>
        <fullName evidence="15">TonB-dependent Receptor Plug domain protein</fullName>
    </submittedName>
</protein>
<sequence length="794" mass="86723">MKSAKFKHALFALGCLSVGTAPAYAQHAAQGAQAADTGIGEIVVTANRREESLSRVPASIVAKGQLELDKQGVRSIADIAQITPGVTFGQSAVLYGTGQTSIAIRGVDSASGIPTTGVYIDDTPVQTRIGVSPSLSNPYPQVFDLERLEVLRGPQGTLFGSGSVGGAIRFILPKPEYNDVSVYGRTEIATTQHGATSYEAGLAGGAPLVEDKVGFRASVWYRHDGGYIDRLDRYTHKPLDSDINNSDTFSARLALGAKLGENLTITPSFFYQKQKIADGSRFELATSNRHTGDLKLSLNKIPEPLHDRFYLPALKMELDLGAATLVSDTSYFYRKTRSQSDDASLSTALNTGFSGEFLPGFEDYVPGTASRTKQTAFTQELRLQDNNSTDRLNWIVGAFFQKSYVRDQYAGSDPRVLELINYGEAQRGEPLTETLSDLYEVELYQDEYFVFQRNEHRDKQFAVYAQADYEIVPRVKLTAGARYTIANYKFTGFTAGPLYATNGRVDTGDVTVRNLTPKLGLSFQADRDTMLYASASKGIRGPGISPPVGARCEPEAQAIGFDPYATLRLKPDSIWSYEVGAKSRLFGGKVVIDASAYRIDWKNVQTMFNLPLCTVYAALNLGDAKIDGFDLSVTVQPIRQLTLGGSVAYTHARYTTAIPGLDGTTVRKAGEPFPRVAPWTIQLNGEFTQPVGDSEAYARADFSYSSRITKPLDLDSILVDPELPRPPATSQLDLRFGARIDAGGNSNVDLSFFINNVTNSLPLVSLYHELPGSTWYRSGTFRPRTFGVTLSVRR</sequence>
<dbReference type="InterPro" id="IPR000531">
    <property type="entry name" value="Beta-barrel_TonB"/>
</dbReference>
<comment type="subcellular location">
    <subcellularLocation>
        <location evidence="1 11">Cell outer membrane</location>
        <topology evidence="1 11">Multi-pass membrane protein</topology>
    </subcellularLocation>
</comment>
<dbReference type="InterPro" id="IPR012910">
    <property type="entry name" value="Plug_dom"/>
</dbReference>
<keyword evidence="15" id="KW-0675">Receptor</keyword>
<evidence type="ECO:0000256" key="4">
    <source>
        <dbReference type="ARBA" id="ARBA00022496"/>
    </source>
</evidence>
<dbReference type="GO" id="GO:0009279">
    <property type="term" value="C:cell outer membrane"/>
    <property type="evidence" value="ECO:0007669"/>
    <property type="project" value="UniProtKB-SubCell"/>
</dbReference>
<evidence type="ECO:0000256" key="12">
    <source>
        <dbReference type="RuleBase" id="RU003357"/>
    </source>
</evidence>
<dbReference type="PANTHER" id="PTHR32552">
    <property type="entry name" value="FERRICHROME IRON RECEPTOR-RELATED"/>
    <property type="match status" value="1"/>
</dbReference>
<evidence type="ECO:0000256" key="13">
    <source>
        <dbReference type="SAM" id="SignalP"/>
    </source>
</evidence>
<evidence type="ECO:0000259" key="14">
    <source>
        <dbReference type="PROSITE" id="PS50042"/>
    </source>
</evidence>
<organism evidence="15 16">
    <name type="scientific">Sphingobium cloacae</name>
    <dbReference type="NCBI Taxonomy" id="120107"/>
    <lineage>
        <taxon>Bacteria</taxon>
        <taxon>Pseudomonadati</taxon>
        <taxon>Pseudomonadota</taxon>
        <taxon>Alphaproteobacteria</taxon>
        <taxon>Sphingomonadales</taxon>
        <taxon>Sphingomonadaceae</taxon>
        <taxon>Sphingobium</taxon>
    </lineage>
</organism>
<feature type="domain" description="Cyclic nucleotide-binding" evidence="14">
    <location>
        <begin position="60"/>
        <end position="101"/>
    </location>
</feature>
<dbReference type="InterPro" id="IPR036942">
    <property type="entry name" value="Beta-barrel_TonB_sf"/>
</dbReference>
<evidence type="ECO:0000256" key="3">
    <source>
        <dbReference type="ARBA" id="ARBA00022452"/>
    </source>
</evidence>
<reference evidence="15 16" key="1">
    <citation type="submission" date="2016-10" db="EMBL/GenBank/DDBJ databases">
        <title>Complete Genome Sequence of the Nonylphenol-Degrading Bacterium Sphingobium cloacae JCM 10874T.</title>
        <authorList>
            <person name="Ootsuka M."/>
            <person name="Nishizawa T."/>
            <person name="Ohta H."/>
        </authorList>
    </citation>
    <scope>NUCLEOTIDE SEQUENCE [LARGE SCALE GENOMIC DNA]</scope>
    <source>
        <strain evidence="15 16">JCM 10874</strain>
    </source>
</reference>
<keyword evidence="13" id="KW-0732">Signal</keyword>
<evidence type="ECO:0000256" key="2">
    <source>
        <dbReference type="ARBA" id="ARBA00022448"/>
    </source>
</evidence>
<evidence type="ECO:0000256" key="11">
    <source>
        <dbReference type="PROSITE-ProRule" id="PRU01360"/>
    </source>
</evidence>
<keyword evidence="4" id="KW-0410">Iron transport</keyword>
<dbReference type="Pfam" id="PF07715">
    <property type="entry name" value="Plug"/>
    <property type="match status" value="1"/>
</dbReference>
<dbReference type="GO" id="GO:0006826">
    <property type="term" value="P:iron ion transport"/>
    <property type="evidence" value="ECO:0007669"/>
    <property type="project" value="UniProtKB-KW"/>
</dbReference>
<dbReference type="CDD" id="cd01347">
    <property type="entry name" value="ligand_gated_channel"/>
    <property type="match status" value="1"/>
</dbReference>
<keyword evidence="10 11" id="KW-0998">Cell outer membrane</keyword>
<gene>
    <name evidence="15" type="ORF">SCLO_1012270</name>
</gene>
<feature type="signal peptide" evidence="13">
    <location>
        <begin position="1"/>
        <end position="25"/>
    </location>
</feature>
<evidence type="ECO:0000256" key="6">
    <source>
        <dbReference type="ARBA" id="ARBA00023004"/>
    </source>
</evidence>
<keyword evidence="9 11" id="KW-0472">Membrane</keyword>
<evidence type="ECO:0000256" key="8">
    <source>
        <dbReference type="ARBA" id="ARBA00023077"/>
    </source>
</evidence>
<dbReference type="AlphaFoldDB" id="A0A1E1F173"/>
<dbReference type="PROSITE" id="PS52016">
    <property type="entry name" value="TONB_DEPENDENT_REC_3"/>
    <property type="match status" value="1"/>
</dbReference>
<keyword evidence="7" id="KW-0406">Ion transport</keyword>
<comment type="similarity">
    <text evidence="11 12">Belongs to the TonB-dependent receptor family.</text>
</comment>
<dbReference type="KEGG" id="sclo:SCLO_1012270"/>
<keyword evidence="2 11" id="KW-0813">Transport</keyword>
<evidence type="ECO:0000256" key="1">
    <source>
        <dbReference type="ARBA" id="ARBA00004571"/>
    </source>
</evidence>
<evidence type="ECO:0000256" key="7">
    <source>
        <dbReference type="ARBA" id="ARBA00023065"/>
    </source>
</evidence>
<keyword evidence="5 11" id="KW-0812">Transmembrane</keyword>
<evidence type="ECO:0000313" key="16">
    <source>
        <dbReference type="Proteomes" id="UP000218272"/>
    </source>
</evidence>
<name>A0A1E1F173_9SPHN</name>